<name>A0AAP4BUM8_9CORY</name>
<evidence type="ECO:0000256" key="1">
    <source>
        <dbReference type="SAM" id="MobiDB-lite"/>
    </source>
</evidence>
<reference evidence="2" key="1">
    <citation type="submission" date="2023-05" db="EMBL/GenBank/DDBJ databases">
        <title>Metabolic capabilities are highly conserved among human nasal-associated Corynebacterium species in pangenomic analyses.</title>
        <authorList>
            <person name="Tran T.H."/>
            <person name="Roberts A.Q."/>
            <person name="Escapa I.F."/>
            <person name="Gao W."/>
            <person name="Conlan S."/>
            <person name="Kong H."/>
            <person name="Segre J.A."/>
            <person name="Kelly M.S."/>
            <person name="Lemon K.P."/>
        </authorList>
    </citation>
    <scope>NUCLEOTIDE SEQUENCE</scope>
    <source>
        <strain evidence="2">KPL2654</strain>
    </source>
</reference>
<dbReference type="RefSeq" id="WP_284589692.1">
    <property type="nucleotide sequence ID" value="NZ_JASNVP010000005.1"/>
</dbReference>
<organism evidence="2 3">
    <name type="scientific">Corynebacterium propinquum</name>
    <dbReference type="NCBI Taxonomy" id="43769"/>
    <lineage>
        <taxon>Bacteria</taxon>
        <taxon>Bacillati</taxon>
        <taxon>Actinomycetota</taxon>
        <taxon>Actinomycetes</taxon>
        <taxon>Mycobacteriales</taxon>
        <taxon>Corynebacteriaceae</taxon>
        <taxon>Corynebacterium</taxon>
    </lineage>
</organism>
<evidence type="ECO:0000313" key="3">
    <source>
        <dbReference type="Proteomes" id="UP001226160"/>
    </source>
</evidence>
<dbReference type="EMBL" id="JASNVP010000005">
    <property type="protein sequence ID" value="MDK4326133.1"/>
    <property type="molecule type" value="Genomic_DNA"/>
</dbReference>
<gene>
    <name evidence="2" type="ORF">QPX54_06350</name>
</gene>
<comment type="caution">
    <text evidence="2">The sequence shown here is derived from an EMBL/GenBank/DDBJ whole genome shotgun (WGS) entry which is preliminary data.</text>
</comment>
<sequence length="133" mass="15296">MRADLMERGRSLSELGRSLRWSDLYAFIQFLPPDSHTKRVLAPDLAKQWERNQRVNEWNSPVVRLLGQIFDSWYAIKLASNGAQVNDMKPIVWQLATHDLGLDEEASQEEKPAKRKQLSAAEIRARVAKNTKP</sequence>
<dbReference type="AlphaFoldDB" id="A0AAP4BUM8"/>
<accession>A0AAP4BUM8</accession>
<protein>
    <submittedName>
        <fullName evidence="2">Uncharacterized protein</fullName>
    </submittedName>
</protein>
<dbReference type="Proteomes" id="UP001226160">
    <property type="component" value="Unassembled WGS sequence"/>
</dbReference>
<proteinExistence type="predicted"/>
<evidence type="ECO:0000313" key="2">
    <source>
        <dbReference type="EMBL" id="MDK4326133.1"/>
    </source>
</evidence>
<feature type="region of interest" description="Disordered" evidence="1">
    <location>
        <begin position="103"/>
        <end position="133"/>
    </location>
</feature>